<keyword evidence="3 5" id="KW-0418">Kinase</keyword>
<dbReference type="GO" id="GO:0008673">
    <property type="term" value="F:2-dehydro-3-deoxygluconokinase activity"/>
    <property type="evidence" value="ECO:0007669"/>
    <property type="project" value="UniProtKB-EC"/>
</dbReference>
<dbReference type="AlphaFoldDB" id="E6K1C4"/>
<dbReference type="Pfam" id="PF00294">
    <property type="entry name" value="PfkB"/>
    <property type="match status" value="1"/>
</dbReference>
<name>E6K1C4_PARDN</name>
<dbReference type="InterPro" id="IPR011611">
    <property type="entry name" value="PfkB_dom"/>
</dbReference>
<evidence type="ECO:0000313" key="5">
    <source>
        <dbReference type="EMBL" id="EFT83605.1"/>
    </source>
</evidence>
<dbReference type="eggNOG" id="COG0524">
    <property type="taxonomic scope" value="Bacteria"/>
</dbReference>
<gene>
    <name evidence="5" type="primary">kdgK</name>
    <name evidence="5" type="ORF">HMPREF0620_0610</name>
</gene>
<keyword evidence="6" id="KW-1185">Reference proteome</keyword>
<keyword evidence="2 5" id="KW-0808">Transferase</keyword>
<dbReference type="EC" id="2.7.1.45" evidence="5"/>
<dbReference type="InterPro" id="IPR002173">
    <property type="entry name" value="Carboh/pur_kinase_PfkB_CS"/>
</dbReference>
<dbReference type="InterPro" id="IPR029056">
    <property type="entry name" value="Ribokinase-like"/>
</dbReference>
<dbReference type="RefSeq" id="WP_006290310.1">
    <property type="nucleotide sequence ID" value="NZ_AP012333.1"/>
</dbReference>
<dbReference type="PANTHER" id="PTHR43085:SF57">
    <property type="entry name" value="CARBOHYDRATE KINASE PFKB DOMAIN-CONTAINING PROTEIN"/>
    <property type="match status" value="1"/>
</dbReference>
<evidence type="ECO:0000256" key="2">
    <source>
        <dbReference type="ARBA" id="ARBA00022679"/>
    </source>
</evidence>
<organism evidence="5 6">
    <name type="scientific">Parascardovia denticolens DSM 10105 = JCM 12538</name>
    <dbReference type="NCBI Taxonomy" id="864564"/>
    <lineage>
        <taxon>Bacteria</taxon>
        <taxon>Bacillati</taxon>
        <taxon>Actinomycetota</taxon>
        <taxon>Actinomycetes</taxon>
        <taxon>Bifidobacteriales</taxon>
        <taxon>Bifidobacteriaceae</taxon>
        <taxon>Parascardovia</taxon>
    </lineage>
</organism>
<comment type="caution">
    <text evidence="5">The sequence shown here is derived from an EMBL/GenBank/DDBJ whole genome shotgun (WGS) entry which is preliminary data.</text>
</comment>
<proteinExistence type="inferred from homology"/>
<evidence type="ECO:0000259" key="4">
    <source>
        <dbReference type="Pfam" id="PF00294"/>
    </source>
</evidence>
<dbReference type="Proteomes" id="UP000004946">
    <property type="component" value="Chromosome"/>
</dbReference>
<accession>E6K1C4</accession>
<dbReference type="Gene3D" id="3.40.1190.20">
    <property type="match status" value="1"/>
</dbReference>
<protein>
    <submittedName>
        <fullName evidence="5">2-dehydro-3-deoxygluconokinase</fullName>
        <ecNumber evidence="5">2.7.1.45</ecNumber>
    </submittedName>
</protein>
<dbReference type="PROSITE" id="PS00584">
    <property type="entry name" value="PFKB_KINASES_2"/>
    <property type="match status" value="1"/>
</dbReference>
<dbReference type="EMBL" id="AEON01000001">
    <property type="protein sequence ID" value="EFT83605.1"/>
    <property type="molecule type" value="Genomic_DNA"/>
</dbReference>
<sequence length="344" mass="37734">MVDLRMDDFRSSTNRECGTKAFLLAGEALGLFVAHDRGDLATVRHFSSSVAGAELNVAIGLSRLGQRALFLSKVGDDPVGRKIRLKLQSNQISDKYLFKLDNRRTGLMMKSRVSEGDPEVVYWRHDSAASTIAPMDIREVDFDEIKAIHMTGILPALSDSCLEAAYEMVDIAKRNNIFLSFDPNVRISLWKDERMMRSRLNDFCSKADLVIPGRGEAAFLSQKDSLAAMGSFFIKNGARFVIIKDGVKGAYLTDGKHETYVSAFIVESVVDTVGAGDGFAAGVLSALAEGLPFARALERGCAIGAIQTQSESDNDGLPNSEELTNFIESHLQLQLREGNEIEQN</sequence>
<dbReference type="InterPro" id="IPR050306">
    <property type="entry name" value="PfkB_Carbo_kinase"/>
</dbReference>
<dbReference type="SUPFAM" id="SSF53613">
    <property type="entry name" value="Ribokinase-like"/>
    <property type="match status" value="1"/>
</dbReference>
<evidence type="ECO:0000256" key="3">
    <source>
        <dbReference type="ARBA" id="ARBA00022777"/>
    </source>
</evidence>
<dbReference type="PANTHER" id="PTHR43085">
    <property type="entry name" value="HEXOKINASE FAMILY MEMBER"/>
    <property type="match status" value="1"/>
</dbReference>
<reference evidence="5 6" key="1">
    <citation type="submission" date="2010-12" db="EMBL/GenBank/DDBJ databases">
        <authorList>
            <person name="Muzny D."/>
            <person name="Qin X."/>
            <person name="Buhay C."/>
            <person name="Dugan-Rocha S."/>
            <person name="Ding Y."/>
            <person name="Chen G."/>
            <person name="Hawes A."/>
            <person name="Holder M."/>
            <person name="Jhangiani S."/>
            <person name="Johnson A."/>
            <person name="Khan Z."/>
            <person name="Li Z."/>
            <person name="Liu W."/>
            <person name="Liu X."/>
            <person name="Perez L."/>
            <person name="Shen H."/>
            <person name="Wang Q."/>
            <person name="Watt J."/>
            <person name="Xi L."/>
            <person name="Xin Y."/>
            <person name="Zhou J."/>
            <person name="Deng J."/>
            <person name="Jiang H."/>
            <person name="Liu Y."/>
            <person name="Qu J."/>
            <person name="Song X.-Z."/>
            <person name="Zhang L."/>
            <person name="Villasana D."/>
            <person name="Johnson A."/>
            <person name="Liu J."/>
            <person name="Liyanage D."/>
            <person name="Lorensuhewa L."/>
            <person name="Robinson T."/>
            <person name="Song A."/>
            <person name="Song B.-B."/>
            <person name="Dinh H."/>
            <person name="Thornton R."/>
            <person name="Coyle M."/>
            <person name="Francisco L."/>
            <person name="Jackson L."/>
            <person name="Javaid M."/>
            <person name="Korchina V."/>
            <person name="Kovar C."/>
            <person name="Mata R."/>
            <person name="Mathew T."/>
            <person name="Ngo R."/>
            <person name="Nguyen L."/>
            <person name="Nguyen N."/>
            <person name="Okwuonu G."/>
            <person name="Ongeri F."/>
            <person name="Pham C."/>
            <person name="Simmons D."/>
            <person name="Wilczek-Boney K."/>
            <person name="Hale W."/>
            <person name="Jakkamsetti A."/>
            <person name="Pham P."/>
            <person name="Ruth R."/>
            <person name="San Lucas F."/>
            <person name="Warren J."/>
            <person name="Zhang J."/>
            <person name="Zhao Z."/>
            <person name="Zhou C."/>
            <person name="Zhu D."/>
            <person name="Lee S."/>
            <person name="Bess C."/>
            <person name="Blankenburg K."/>
            <person name="Forbes L."/>
            <person name="Fu Q."/>
            <person name="Gubbala S."/>
            <person name="Hirani K."/>
            <person name="Jayaseelan J.C."/>
            <person name="Lara F."/>
            <person name="Munidasa M."/>
            <person name="Palculict T."/>
            <person name="Patil S."/>
            <person name="Pu L.-L."/>
            <person name="Saada N."/>
            <person name="Tang L."/>
            <person name="Weissenberger G."/>
            <person name="Zhu Y."/>
            <person name="Hemphill L."/>
            <person name="Shang Y."/>
            <person name="Youmans B."/>
            <person name="Ayvaz T."/>
            <person name="Ross M."/>
            <person name="Santibanez J."/>
            <person name="Aqrawi P."/>
            <person name="Gross S."/>
            <person name="Joshi V."/>
            <person name="Fowler G."/>
            <person name="Nazareth L."/>
            <person name="Reid J."/>
            <person name="Worley K."/>
            <person name="Petrosino J."/>
            <person name="Highlander S."/>
            <person name="Gibbs R."/>
        </authorList>
    </citation>
    <scope>NUCLEOTIDE SEQUENCE [LARGE SCALE GENOMIC DNA]</scope>
    <source>
        <strain evidence="5 6">DSM 10105</strain>
    </source>
</reference>
<feature type="domain" description="Carbohydrate kinase PfkB" evidence="4">
    <location>
        <begin position="37"/>
        <end position="318"/>
    </location>
</feature>
<dbReference type="CDD" id="cd01166">
    <property type="entry name" value="KdgK"/>
    <property type="match status" value="1"/>
</dbReference>
<dbReference type="HOGENOM" id="CLU_027634_6_0_11"/>
<evidence type="ECO:0000313" key="6">
    <source>
        <dbReference type="Proteomes" id="UP000004946"/>
    </source>
</evidence>
<evidence type="ECO:0000256" key="1">
    <source>
        <dbReference type="ARBA" id="ARBA00010688"/>
    </source>
</evidence>
<comment type="similarity">
    <text evidence="1">Belongs to the carbohydrate kinase PfkB family.</text>
</comment>